<proteinExistence type="predicted"/>
<comment type="caution">
    <text evidence="1">The sequence shown here is derived from an EMBL/GenBank/DDBJ whole genome shotgun (WGS) entry which is preliminary data.</text>
</comment>
<reference evidence="2" key="1">
    <citation type="journal article" date="2019" name="Int. J. Syst. Evol. Microbiol.">
        <title>The Global Catalogue of Microorganisms (GCM) 10K type strain sequencing project: providing services to taxonomists for standard genome sequencing and annotation.</title>
        <authorList>
            <consortium name="The Broad Institute Genomics Platform"/>
            <consortium name="The Broad Institute Genome Sequencing Center for Infectious Disease"/>
            <person name="Wu L."/>
            <person name="Ma J."/>
        </authorList>
    </citation>
    <scope>NUCLEOTIDE SEQUENCE [LARGE SCALE GENOMIC DNA]</scope>
    <source>
        <strain evidence="2">CGMCC 4.7289</strain>
    </source>
</reference>
<dbReference type="RefSeq" id="WP_253754674.1">
    <property type="nucleotide sequence ID" value="NZ_JAMZDZ010000001.1"/>
</dbReference>
<dbReference type="Proteomes" id="UP001595816">
    <property type="component" value="Unassembled WGS sequence"/>
</dbReference>
<evidence type="ECO:0000313" key="2">
    <source>
        <dbReference type="Proteomes" id="UP001595816"/>
    </source>
</evidence>
<name>A0ABV8LKF1_9ACTN</name>
<gene>
    <name evidence="1" type="ORF">ACFOZ4_11785</name>
</gene>
<accession>A0ABV8LKF1</accession>
<dbReference type="EMBL" id="JBHSAY010000006">
    <property type="protein sequence ID" value="MFC4131284.1"/>
    <property type="molecule type" value="Genomic_DNA"/>
</dbReference>
<evidence type="ECO:0000313" key="1">
    <source>
        <dbReference type="EMBL" id="MFC4131284.1"/>
    </source>
</evidence>
<protein>
    <submittedName>
        <fullName evidence="1">Uncharacterized protein</fullName>
    </submittedName>
</protein>
<organism evidence="1 2">
    <name type="scientific">Hamadaea flava</name>
    <dbReference type="NCBI Taxonomy" id="1742688"/>
    <lineage>
        <taxon>Bacteria</taxon>
        <taxon>Bacillati</taxon>
        <taxon>Actinomycetota</taxon>
        <taxon>Actinomycetes</taxon>
        <taxon>Micromonosporales</taxon>
        <taxon>Micromonosporaceae</taxon>
        <taxon>Hamadaea</taxon>
    </lineage>
</organism>
<keyword evidence="2" id="KW-1185">Reference proteome</keyword>
<sequence length="74" mass="8016">MTVEQIGQLHRAREAAKESAKAARRLAEFLETAPAGPDDAQLTEFITLLAREEATRAERDEACASAGYQAPSVE</sequence>